<dbReference type="EMBL" id="BPLR01008725">
    <property type="protein sequence ID" value="GIY26739.1"/>
    <property type="molecule type" value="Genomic_DNA"/>
</dbReference>
<accession>A0AAV4S199</accession>
<evidence type="ECO:0000256" key="1">
    <source>
        <dbReference type="SAM" id="MobiDB-lite"/>
    </source>
</evidence>
<feature type="compositionally biased region" description="Polar residues" evidence="1">
    <location>
        <begin position="54"/>
        <end position="69"/>
    </location>
</feature>
<protein>
    <submittedName>
        <fullName evidence="2">Uncharacterized protein</fullName>
    </submittedName>
</protein>
<sequence>MHAYASNVAHQFQYDFLRRDIFARGGITPTLALMEVVIPDFMTVSEGDRGDKTQLANYRLRSNTPSSRMSRSKLLR</sequence>
<evidence type="ECO:0000313" key="2">
    <source>
        <dbReference type="EMBL" id="GIY26739.1"/>
    </source>
</evidence>
<evidence type="ECO:0000313" key="3">
    <source>
        <dbReference type="Proteomes" id="UP001054945"/>
    </source>
</evidence>
<feature type="region of interest" description="Disordered" evidence="1">
    <location>
        <begin position="53"/>
        <end position="76"/>
    </location>
</feature>
<dbReference type="AlphaFoldDB" id="A0AAV4S199"/>
<comment type="caution">
    <text evidence="2">The sequence shown here is derived from an EMBL/GenBank/DDBJ whole genome shotgun (WGS) entry which is preliminary data.</text>
</comment>
<name>A0AAV4S199_CAEEX</name>
<keyword evidence="3" id="KW-1185">Reference proteome</keyword>
<organism evidence="2 3">
    <name type="scientific">Caerostris extrusa</name>
    <name type="common">Bark spider</name>
    <name type="synonym">Caerostris bankana</name>
    <dbReference type="NCBI Taxonomy" id="172846"/>
    <lineage>
        <taxon>Eukaryota</taxon>
        <taxon>Metazoa</taxon>
        <taxon>Ecdysozoa</taxon>
        <taxon>Arthropoda</taxon>
        <taxon>Chelicerata</taxon>
        <taxon>Arachnida</taxon>
        <taxon>Araneae</taxon>
        <taxon>Araneomorphae</taxon>
        <taxon>Entelegynae</taxon>
        <taxon>Araneoidea</taxon>
        <taxon>Araneidae</taxon>
        <taxon>Caerostris</taxon>
    </lineage>
</organism>
<reference evidence="2 3" key="1">
    <citation type="submission" date="2021-06" db="EMBL/GenBank/DDBJ databases">
        <title>Caerostris extrusa draft genome.</title>
        <authorList>
            <person name="Kono N."/>
            <person name="Arakawa K."/>
        </authorList>
    </citation>
    <scope>NUCLEOTIDE SEQUENCE [LARGE SCALE GENOMIC DNA]</scope>
</reference>
<gene>
    <name evidence="2" type="ORF">CEXT_546131</name>
</gene>
<dbReference type="Proteomes" id="UP001054945">
    <property type="component" value="Unassembled WGS sequence"/>
</dbReference>
<proteinExistence type="predicted"/>